<dbReference type="OrthoDB" id="1901658at2759"/>
<dbReference type="Gene3D" id="1.20.1280.50">
    <property type="match status" value="1"/>
</dbReference>
<evidence type="ECO:0000313" key="3">
    <source>
        <dbReference type="Proteomes" id="UP000054558"/>
    </source>
</evidence>
<organism evidence="2 3">
    <name type="scientific">Klebsormidium nitens</name>
    <name type="common">Green alga</name>
    <name type="synonym">Ulothrix nitens</name>
    <dbReference type="NCBI Taxonomy" id="105231"/>
    <lineage>
        <taxon>Eukaryota</taxon>
        <taxon>Viridiplantae</taxon>
        <taxon>Streptophyta</taxon>
        <taxon>Klebsormidiophyceae</taxon>
        <taxon>Klebsormidiales</taxon>
        <taxon>Klebsormidiaceae</taxon>
        <taxon>Klebsormidium</taxon>
    </lineage>
</organism>
<proteinExistence type="predicted"/>
<dbReference type="OMA" id="CCLACAF"/>
<sequence length="214" mass="24347">MSPAFAVQPPIDTKGCLIEQLVPEVLSYLLSYLDHQSLCSVSMTSATMRVLANDDRVWKHLFHVDFTTEQDRLQPPSGWKVHYSATKAVTEANQRFYSVFSSKSLFAMAGLWLNADYVKCIHPGGVLLTGYDAVIASWRVVFGWGQRYDFDLRDVRCRVDGRMAWVTLKEFVNQAEEPLIATNCFEKHGGVWHIVHHHSSPQFAATGPEWGHYR</sequence>
<dbReference type="InterPro" id="IPR036047">
    <property type="entry name" value="F-box-like_dom_sf"/>
</dbReference>
<dbReference type="InterPro" id="IPR044260">
    <property type="entry name" value="SKIP8-like"/>
</dbReference>
<dbReference type="InterPro" id="IPR037401">
    <property type="entry name" value="SnoaL-like"/>
</dbReference>
<dbReference type="PANTHER" id="PTHR47124:SF1">
    <property type="entry name" value="F-BOX PROTEIN SKIP8"/>
    <property type="match status" value="1"/>
</dbReference>
<evidence type="ECO:0000313" key="2">
    <source>
        <dbReference type="EMBL" id="GAQ80679.1"/>
    </source>
</evidence>
<dbReference type="Pfam" id="PF12937">
    <property type="entry name" value="F-box-like"/>
    <property type="match status" value="1"/>
</dbReference>
<dbReference type="SUPFAM" id="SSF81383">
    <property type="entry name" value="F-box domain"/>
    <property type="match status" value="1"/>
</dbReference>
<dbReference type="Gene3D" id="3.10.450.50">
    <property type="match status" value="1"/>
</dbReference>
<reference evidence="2 3" key="1">
    <citation type="journal article" date="2014" name="Nat. Commun.">
        <title>Klebsormidium flaccidum genome reveals primary factors for plant terrestrial adaptation.</title>
        <authorList>
            <person name="Hori K."/>
            <person name="Maruyama F."/>
            <person name="Fujisawa T."/>
            <person name="Togashi T."/>
            <person name="Yamamoto N."/>
            <person name="Seo M."/>
            <person name="Sato S."/>
            <person name="Yamada T."/>
            <person name="Mori H."/>
            <person name="Tajima N."/>
            <person name="Moriyama T."/>
            <person name="Ikeuchi M."/>
            <person name="Watanabe M."/>
            <person name="Wada H."/>
            <person name="Kobayashi K."/>
            <person name="Saito M."/>
            <person name="Masuda T."/>
            <person name="Sasaki-Sekimoto Y."/>
            <person name="Mashiguchi K."/>
            <person name="Awai K."/>
            <person name="Shimojima M."/>
            <person name="Masuda S."/>
            <person name="Iwai M."/>
            <person name="Nobusawa T."/>
            <person name="Narise T."/>
            <person name="Kondo S."/>
            <person name="Saito H."/>
            <person name="Sato R."/>
            <person name="Murakawa M."/>
            <person name="Ihara Y."/>
            <person name="Oshima-Yamada Y."/>
            <person name="Ohtaka K."/>
            <person name="Satoh M."/>
            <person name="Sonobe K."/>
            <person name="Ishii M."/>
            <person name="Ohtani R."/>
            <person name="Kanamori-Sato M."/>
            <person name="Honoki R."/>
            <person name="Miyazaki D."/>
            <person name="Mochizuki H."/>
            <person name="Umetsu J."/>
            <person name="Higashi K."/>
            <person name="Shibata D."/>
            <person name="Kamiya Y."/>
            <person name="Sato N."/>
            <person name="Nakamura Y."/>
            <person name="Tabata S."/>
            <person name="Ida S."/>
            <person name="Kurokawa K."/>
            <person name="Ohta H."/>
        </authorList>
    </citation>
    <scope>NUCLEOTIDE SEQUENCE [LARGE SCALE GENOMIC DNA]</scope>
    <source>
        <strain evidence="2 3">NIES-2285</strain>
    </source>
</reference>
<evidence type="ECO:0000259" key="1">
    <source>
        <dbReference type="PROSITE" id="PS50181"/>
    </source>
</evidence>
<accession>A0A1Y1HU22</accession>
<dbReference type="Proteomes" id="UP000054558">
    <property type="component" value="Unassembled WGS sequence"/>
</dbReference>
<dbReference type="SUPFAM" id="SSF54427">
    <property type="entry name" value="NTF2-like"/>
    <property type="match status" value="1"/>
</dbReference>
<dbReference type="AlphaFoldDB" id="A0A1Y1HU22"/>
<protein>
    <submittedName>
        <fullName evidence="2">Cyclin-like F-box domain containing protein</fullName>
    </submittedName>
</protein>
<name>A0A1Y1HU22_KLENI</name>
<gene>
    <name evidence="2" type="ORF">KFL_000590320</name>
</gene>
<dbReference type="CDD" id="cd22117">
    <property type="entry name" value="F-box_FBXL4"/>
    <property type="match status" value="1"/>
</dbReference>
<dbReference type="InterPro" id="IPR032710">
    <property type="entry name" value="NTF2-like_dom_sf"/>
</dbReference>
<dbReference type="Pfam" id="PF13474">
    <property type="entry name" value="SnoaL_3"/>
    <property type="match status" value="1"/>
</dbReference>
<feature type="domain" description="F-box" evidence="1">
    <location>
        <begin position="15"/>
        <end position="61"/>
    </location>
</feature>
<dbReference type="EMBL" id="DF237008">
    <property type="protein sequence ID" value="GAQ80679.1"/>
    <property type="molecule type" value="Genomic_DNA"/>
</dbReference>
<dbReference type="PROSITE" id="PS50181">
    <property type="entry name" value="FBOX"/>
    <property type="match status" value="1"/>
</dbReference>
<dbReference type="InterPro" id="IPR001810">
    <property type="entry name" value="F-box_dom"/>
</dbReference>
<keyword evidence="3" id="KW-1185">Reference proteome</keyword>
<dbReference type="PANTHER" id="PTHR47124">
    <property type="entry name" value="F-BOX PROTEIN SKIP8"/>
    <property type="match status" value="1"/>
</dbReference>